<evidence type="ECO:0000256" key="1">
    <source>
        <dbReference type="ARBA" id="ARBA00004123"/>
    </source>
</evidence>
<dbReference type="STRING" id="1051890.A0A3N4LMQ1"/>
<evidence type="ECO:0000256" key="6">
    <source>
        <dbReference type="ARBA" id="ARBA00023242"/>
    </source>
</evidence>
<evidence type="ECO:0000256" key="7">
    <source>
        <dbReference type="ARBA" id="ARBA00032012"/>
    </source>
</evidence>
<evidence type="ECO:0000256" key="4">
    <source>
        <dbReference type="ARBA" id="ARBA00023015"/>
    </source>
</evidence>
<dbReference type="EMBL" id="ML121543">
    <property type="protein sequence ID" value="RPB24110.1"/>
    <property type="molecule type" value="Genomic_DNA"/>
</dbReference>
<dbReference type="PANTHER" id="PTHR13321:SF2">
    <property type="entry name" value="MEDIATOR OF RNA POLYMERASE II TRANSCRIPTION SUBUNIT 18"/>
    <property type="match status" value="1"/>
</dbReference>
<dbReference type="InParanoid" id="A0A3N4LMQ1"/>
<keyword evidence="10" id="KW-1185">Reference proteome</keyword>
<dbReference type="PANTHER" id="PTHR13321">
    <property type="entry name" value="MEDIATOR OF RNA POLYMERASE II TRANSCRIPTION, SUBUNIT 18"/>
    <property type="match status" value="1"/>
</dbReference>
<accession>A0A3N4LMQ1</accession>
<dbReference type="Gene3D" id="2.40.320.10">
    <property type="entry name" value="Hypothetical Protein Pfu-838710-001"/>
    <property type="match status" value="1"/>
</dbReference>
<dbReference type="GO" id="GO:0070847">
    <property type="term" value="C:core mediator complex"/>
    <property type="evidence" value="ECO:0007669"/>
    <property type="project" value="TreeGrafter"/>
</dbReference>
<dbReference type="GO" id="GO:0016592">
    <property type="term" value="C:mediator complex"/>
    <property type="evidence" value="ECO:0007669"/>
    <property type="project" value="InterPro"/>
</dbReference>
<dbReference type="GO" id="GO:0003712">
    <property type="term" value="F:transcription coregulator activity"/>
    <property type="evidence" value="ECO:0007669"/>
    <property type="project" value="InterPro"/>
</dbReference>
<comment type="subcellular location">
    <subcellularLocation>
        <location evidence="1 8">Nucleus</location>
    </subcellularLocation>
</comment>
<name>A0A3N4LMQ1_9PEZI</name>
<evidence type="ECO:0000256" key="2">
    <source>
        <dbReference type="ARBA" id="ARBA00009814"/>
    </source>
</evidence>
<reference evidence="9 10" key="1">
    <citation type="journal article" date="2018" name="Nat. Ecol. Evol.">
        <title>Pezizomycetes genomes reveal the molecular basis of ectomycorrhizal truffle lifestyle.</title>
        <authorList>
            <person name="Murat C."/>
            <person name="Payen T."/>
            <person name="Noel B."/>
            <person name="Kuo A."/>
            <person name="Morin E."/>
            <person name="Chen J."/>
            <person name="Kohler A."/>
            <person name="Krizsan K."/>
            <person name="Balestrini R."/>
            <person name="Da Silva C."/>
            <person name="Montanini B."/>
            <person name="Hainaut M."/>
            <person name="Levati E."/>
            <person name="Barry K.W."/>
            <person name="Belfiori B."/>
            <person name="Cichocki N."/>
            <person name="Clum A."/>
            <person name="Dockter R.B."/>
            <person name="Fauchery L."/>
            <person name="Guy J."/>
            <person name="Iotti M."/>
            <person name="Le Tacon F."/>
            <person name="Lindquist E.A."/>
            <person name="Lipzen A."/>
            <person name="Malagnac F."/>
            <person name="Mello A."/>
            <person name="Molinier V."/>
            <person name="Miyauchi S."/>
            <person name="Poulain J."/>
            <person name="Riccioni C."/>
            <person name="Rubini A."/>
            <person name="Sitrit Y."/>
            <person name="Splivallo R."/>
            <person name="Traeger S."/>
            <person name="Wang M."/>
            <person name="Zifcakova L."/>
            <person name="Wipf D."/>
            <person name="Zambonelli A."/>
            <person name="Paolocci F."/>
            <person name="Nowrousian M."/>
            <person name="Ottonello S."/>
            <person name="Baldrian P."/>
            <person name="Spatafora J.W."/>
            <person name="Henrissat B."/>
            <person name="Nagy L.G."/>
            <person name="Aury J.M."/>
            <person name="Wincker P."/>
            <person name="Grigoriev I.V."/>
            <person name="Bonfante P."/>
            <person name="Martin F.M."/>
        </authorList>
    </citation>
    <scope>NUCLEOTIDE SEQUENCE [LARGE SCALE GENOMIC DNA]</scope>
    <source>
        <strain evidence="9 10">ATCC MYA-4762</strain>
    </source>
</reference>
<comment type="similarity">
    <text evidence="2 8">Belongs to the Mediator complex subunit 18 family.</text>
</comment>
<dbReference type="OrthoDB" id="5348092at2759"/>
<keyword evidence="8" id="KW-0010">Activator</keyword>
<dbReference type="Proteomes" id="UP000267821">
    <property type="component" value="Unassembled WGS sequence"/>
</dbReference>
<organism evidence="9 10">
    <name type="scientific">Terfezia boudieri ATCC MYA-4762</name>
    <dbReference type="NCBI Taxonomy" id="1051890"/>
    <lineage>
        <taxon>Eukaryota</taxon>
        <taxon>Fungi</taxon>
        <taxon>Dikarya</taxon>
        <taxon>Ascomycota</taxon>
        <taxon>Pezizomycotina</taxon>
        <taxon>Pezizomycetes</taxon>
        <taxon>Pezizales</taxon>
        <taxon>Pezizaceae</taxon>
        <taxon>Terfezia</taxon>
    </lineage>
</organism>
<dbReference type="AlphaFoldDB" id="A0A3N4LMQ1"/>
<protein>
    <recommendedName>
        <fullName evidence="3 8">Mediator of RNA polymerase II transcription subunit 18</fullName>
    </recommendedName>
    <alternativeName>
        <fullName evidence="7 8">Mediator complex subunit 18</fullName>
    </alternativeName>
</protein>
<dbReference type="InterPro" id="IPR019095">
    <property type="entry name" value="Mediator_Med18"/>
</dbReference>
<dbReference type="GO" id="GO:0006357">
    <property type="term" value="P:regulation of transcription by RNA polymerase II"/>
    <property type="evidence" value="ECO:0007669"/>
    <property type="project" value="InterPro"/>
</dbReference>
<evidence type="ECO:0000256" key="3">
    <source>
        <dbReference type="ARBA" id="ARBA00019612"/>
    </source>
</evidence>
<evidence type="ECO:0000256" key="5">
    <source>
        <dbReference type="ARBA" id="ARBA00023163"/>
    </source>
</evidence>
<proteinExistence type="inferred from homology"/>
<gene>
    <name evidence="8" type="primary">MED18</name>
    <name evidence="9" type="ORF">L211DRAFT_824629</name>
</gene>
<evidence type="ECO:0000313" key="9">
    <source>
        <dbReference type="EMBL" id="RPB24110.1"/>
    </source>
</evidence>
<keyword evidence="6 8" id="KW-0539">Nucleus</keyword>
<sequence length="283" mass="32333">MALFMSSSSITMQEISLYCLIPNARHLQVLRILSAICNMNPEPKLIHHLQYKPKRPKPLIMIGAGQQEMYYLQLIARVDEAEFEGKKKEKEEKGEGMEEDMVMIDLDGDEKDKNRGNQLEEKLYDIKKQRWTIQFLDFPDASPKPAETRRVIFLAEVGDGDALAFMEDFGYTYISEYVTSGYNLYHGNLVISLTQTFIPTIQYQPLPRESLKNIDPAQAWVCKVSVKVAQVQVGPSTTTGVRNEQHSLMEMGSKELHEFQQLVRGIGVNLEMGERLALDTRVK</sequence>
<dbReference type="Pfam" id="PF09637">
    <property type="entry name" value="Med18"/>
    <property type="match status" value="1"/>
</dbReference>
<comment type="subunit">
    <text evidence="8">Component of the Mediator complex.</text>
</comment>
<keyword evidence="4 8" id="KW-0805">Transcription regulation</keyword>
<dbReference type="GO" id="GO:0006369">
    <property type="term" value="P:termination of RNA polymerase II transcription"/>
    <property type="evidence" value="ECO:0007669"/>
    <property type="project" value="TreeGrafter"/>
</dbReference>
<keyword evidence="5 8" id="KW-0804">Transcription</keyword>
<comment type="function">
    <text evidence="8">Component of the Mediator complex, a coactivator involved in the regulated transcription of nearly all RNA polymerase II-dependent genes. Mediator functions as a bridge to convey information from gene-specific regulatory proteins to the basal RNA polymerase II transcription machinery. Mediator is recruited to promoters by direct interactions with regulatory proteins and serves as a scaffold for the assembly of a functional preinitiation complex with RNA polymerase II and the general transcription factors.</text>
</comment>
<evidence type="ECO:0000256" key="8">
    <source>
        <dbReference type="RuleBase" id="RU364150"/>
    </source>
</evidence>
<evidence type="ECO:0000313" key="10">
    <source>
        <dbReference type="Proteomes" id="UP000267821"/>
    </source>
</evidence>